<name>A0ACB8DR01_DERSI</name>
<sequence length="221" mass="24593">MDPRGITDAKNSETDSGRCASGIEATASITLLQLWILDSALWFTHAKNKLNMSRISSEFRKYQLFLEALPPEAMGEVHDILVLPLGKNQKDSSSPPCPAFTSRHLAAPELGGRHPTQFLHHLENLLGITADFLDTNVLHELFLQHLPPNIQLTLVSAHKSLLSEVVKLADDMMDVAPARRSLVSEVDALQERVKNLGSQVAELHRELRDTHFSNHPFCLPN</sequence>
<proteinExistence type="predicted"/>
<organism evidence="1 2">
    <name type="scientific">Dermacentor silvarum</name>
    <name type="common">Tick</name>
    <dbReference type="NCBI Taxonomy" id="543639"/>
    <lineage>
        <taxon>Eukaryota</taxon>
        <taxon>Metazoa</taxon>
        <taxon>Ecdysozoa</taxon>
        <taxon>Arthropoda</taxon>
        <taxon>Chelicerata</taxon>
        <taxon>Arachnida</taxon>
        <taxon>Acari</taxon>
        <taxon>Parasitiformes</taxon>
        <taxon>Ixodida</taxon>
        <taxon>Ixodoidea</taxon>
        <taxon>Ixodidae</taxon>
        <taxon>Rhipicephalinae</taxon>
        <taxon>Dermacentor</taxon>
    </lineage>
</organism>
<reference evidence="1" key="1">
    <citation type="submission" date="2020-05" db="EMBL/GenBank/DDBJ databases">
        <title>Large-scale comparative analyses of tick genomes elucidate their genetic diversity and vector capacities.</title>
        <authorList>
            <person name="Jia N."/>
            <person name="Wang J."/>
            <person name="Shi W."/>
            <person name="Du L."/>
            <person name="Sun Y."/>
            <person name="Zhan W."/>
            <person name="Jiang J."/>
            <person name="Wang Q."/>
            <person name="Zhang B."/>
            <person name="Ji P."/>
            <person name="Sakyi L.B."/>
            <person name="Cui X."/>
            <person name="Yuan T."/>
            <person name="Jiang B."/>
            <person name="Yang W."/>
            <person name="Lam T.T.-Y."/>
            <person name="Chang Q."/>
            <person name="Ding S."/>
            <person name="Wang X."/>
            <person name="Zhu J."/>
            <person name="Ruan X."/>
            <person name="Zhao L."/>
            <person name="Wei J."/>
            <person name="Que T."/>
            <person name="Du C."/>
            <person name="Cheng J."/>
            <person name="Dai P."/>
            <person name="Han X."/>
            <person name="Huang E."/>
            <person name="Gao Y."/>
            <person name="Liu J."/>
            <person name="Shao H."/>
            <person name="Ye R."/>
            <person name="Li L."/>
            <person name="Wei W."/>
            <person name="Wang X."/>
            <person name="Wang C."/>
            <person name="Yang T."/>
            <person name="Huo Q."/>
            <person name="Li W."/>
            <person name="Guo W."/>
            <person name="Chen H."/>
            <person name="Zhou L."/>
            <person name="Ni X."/>
            <person name="Tian J."/>
            <person name="Zhou Y."/>
            <person name="Sheng Y."/>
            <person name="Liu T."/>
            <person name="Pan Y."/>
            <person name="Xia L."/>
            <person name="Li J."/>
            <person name="Zhao F."/>
            <person name="Cao W."/>
        </authorList>
    </citation>
    <scope>NUCLEOTIDE SEQUENCE</scope>
    <source>
        <strain evidence="1">Dsil-2018</strain>
    </source>
</reference>
<gene>
    <name evidence="1" type="ORF">HPB49_019457</name>
</gene>
<evidence type="ECO:0000313" key="1">
    <source>
        <dbReference type="EMBL" id="KAH7974791.1"/>
    </source>
</evidence>
<dbReference type="Proteomes" id="UP000821865">
    <property type="component" value="Chromosome 10"/>
</dbReference>
<dbReference type="EMBL" id="CM023479">
    <property type="protein sequence ID" value="KAH7974791.1"/>
    <property type="molecule type" value="Genomic_DNA"/>
</dbReference>
<accession>A0ACB8DR01</accession>
<comment type="caution">
    <text evidence="1">The sequence shown here is derived from an EMBL/GenBank/DDBJ whole genome shotgun (WGS) entry which is preliminary data.</text>
</comment>
<protein>
    <submittedName>
        <fullName evidence="1">Uncharacterized protein</fullName>
    </submittedName>
</protein>
<keyword evidence="2" id="KW-1185">Reference proteome</keyword>
<evidence type="ECO:0000313" key="2">
    <source>
        <dbReference type="Proteomes" id="UP000821865"/>
    </source>
</evidence>